<evidence type="ECO:0000256" key="2">
    <source>
        <dbReference type="ARBA" id="ARBA00022475"/>
    </source>
</evidence>
<dbReference type="AlphaFoldDB" id="A0A838WFN2"/>
<evidence type="ECO:0000256" key="4">
    <source>
        <dbReference type="ARBA" id="ARBA00022989"/>
    </source>
</evidence>
<dbReference type="InterPro" id="IPR025383">
    <property type="entry name" value="MrpA_C/MbhD"/>
</dbReference>
<comment type="subcellular location">
    <subcellularLocation>
        <location evidence="1">Cell membrane</location>
        <topology evidence="1">Multi-pass membrane protein</topology>
    </subcellularLocation>
</comment>
<dbReference type="GO" id="GO:0005886">
    <property type="term" value="C:plasma membrane"/>
    <property type="evidence" value="ECO:0007669"/>
    <property type="project" value="UniProtKB-SubCell"/>
</dbReference>
<evidence type="ECO:0000259" key="7">
    <source>
        <dbReference type="Pfam" id="PF13244"/>
    </source>
</evidence>
<evidence type="ECO:0000313" key="8">
    <source>
        <dbReference type="EMBL" id="MBA4465468.1"/>
    </source>
</evidence>
<dbReference type="EMBL" id="VDFG01000432">
    <property type="protein sequence ID" value="MBA4465468.1"/>
    <property type="molecule type" value="Genomic_DNA"/>
</dbReference>
<sequence length="200" mass="22440">MNDSYLYIIVALLPLTAGLLVTQVNPYHGLILRGVLGAIAALVDAVLGAADVALTEALMGTMLSVTLYAIAVRSSLVLRLGVMENELIVENQDGGIEKLIEDFRRVFSKHYMRLEVVTYNNQQALRNALISKEVHATCFPTLFRDEPTKTENQNYQTEVRVHRVYNIIESEILPINTGLKNLEYVDVEYVDILVPEEKHP</sequence>
<feature type="transmembrane region" description="Helical" evidence="6">
    <location>
        <begin position="62"/>
        <end position="82"/>
    </location>
</feature>
<evidence type="ECO:0000256" key="1">
    <source>
        <dbReference type="ARBA" id="ARBA00004651"/>
    </source>
</evidence>
<keyword evidence="2" id="KW-1003">Cell membrane</keyword>
<dbReference type="NCBIfam" id="NF005630">
    <property type="entry name" value="PRK07377.1-6"/>
    <property type="match status" value="1"/>
</dbReference>
<name>A0A838WFN2_9CYAN</name>
<keyword evidence="3 6" id="KW-0812">Transmembrane</keyword>
<evidence type="ECO:0000256" key="6">
    <source>
        <dbReference type="SAM" id="Phobius"/>
    </source>
</evidence>
<dbReference type="NCBIfam" id="NF005628">
    <property type="entry name" value="PRK07377.1-4"/>
    <property type="match status" value="1"/>
</dbReference>
<dbReference type="Pfam" id="PF13244">
    <property type="entry name" value="MbhD"/>
    <property type="match status" value="1"/>
</dbReference>
<feature type="transmembrane region" description="Helical" evidence="6">
    <location>
        <begin position="30"/>
        <end position="50"/>
    </location>
</feature>
<feature type="transmembrane region" description="Helical" evidence="6">
    <location>
        <begin position="6"/>
        <end position="23"/>
    </location>
</feature>
<proteinExistence type="predicted"/>
<accession>A0A838WFN2</accession>
<organism evidence="8 9">
    <name type="scientific">Cylindrospermopsis raciborskii CS-506_A</name>
    <dbReference type="NCBI Taxonomy" id="2585140"/>
    <lineage>
        <taxon>Bacteria</taxon>
        <taxon>Bacillati</taxon>
        <taxon>Cyanobacteriota</taxon>
        <taxon>Cyanophyceae</taxon>
        <taxon>Nostocales</taxon>
        <taxon>Aphanizomenonaceae</taxon>
        <taxon>Cylindrospermopsis</taxon>
    </lineage>
</organism>
<evidence type="ECO:0000256" key="3">
    <source>
        <dbReference type="ARBA" id="ARBA00022692"/>
    </source>
</evidence>
<keyword evidence="4 6" id="KW-1133">Transmembrane helix</keyword>
<evidence type="ECO:0000256" key="5">
    <source>
        <dbReference type="ARBA" id="ARBA00023136"/>
    </source>
</evidence>
<keyword evidence="5 6" id="KW-0472">Membrane</keyword>
<gene>
    <name evidence="8" type="ORF">FHK98_07175</name>
</gene>
<evidence type="ECO:0000313" key="9">
    <source>
        <dbReference type="Proteomes" id="UP000538075"/>
    </source>
</evidence>
<dbReference type="Proteomes" id="UP000538075">
    <property type="component" value="Unassembled WGS sequence"/>
</dbReference>
<reference evidence="8 9" key="1">
    <citation type="journal article" date="2020" name="J. Appl. Phycol.">
        <title>Morphological changes and genome evolution in Raphidiopsis raciborskii CS-506 after 23 years in culture.</title>
        <authorList>
            <person name="Willis A."/>
            <person name="Bent S.J."/>
            <person name="Jameson I.D."/>
        </authorList>
    </citation>
    <scope>NUCLEOTIDE SEQUENCE [LARGE SCALE GENOMIC DNA]</scope>
    <source>
        <strain evidence="8 9">CS-506_A</strain>
    </source>
</reference>
<feature type="domain" description="MrpA C-terminal/MbhD" evidence="7">
    <location>
        <begin position="11"/>
        <end position="74"/>
    </location>
</feature>
<protein>
    <submittedName>
        <fullName evidence="8">DUF4040 domain-containing protein</fullName>
    </submittedName>
</protein>
<comment type="caution">
    <text evidence="8">The sequence shown here is derived from an EMBL/GenBank/DDBJ whole genome shotgun (WGS) entry which is preliminary data.</text>
</comment>